<comment type="caution">
    <text evidence="2">The sequence shown here is derived from an EMBL/GenBank/DDBJ whole genome shotgun (WGS) entry which is preliminary data.</text>
</comment>
<sequence length="113" mass="13547">VTKYFREEGKLKTEVKFVKEETQENKKNFNSSKKLDPKSNQDNQTHITQPNQELSMPVNQVDHLENQNFNYFRDYISVDKVIHEFMNHSSLKLNRPDLEEICKLRISYDLEKL</sequence>
<gene>
    <name evidence="2" type="ORF">LEP1GSC081_0338</name>
</gene>
<dbReference type="EMBL" id="AHMY02000021">
    <property type="protein sequence ID" value="EKO16888.1"/>
    <property type="molecule type" value="Genomic_DNA"/>
</dbReference>
<feature type="region of interest" description="Disordered" evidence="1">
    <location>
        <begin position="21"/>
        <end position="55"/>
    </location>
</feature>
<feature type="compositionally biased region" description="Basic and acidic residues" evidence="1">
    <location>
        <begin position="21"/>
        <end position="39"/>
    </location>
</feature>
<dbReference type="Proteomes" id="UP000006253">
    <property type="component" value="Unassembled WGS sequence"/>
</dbReference>
<proteinExistence type="predicted"/>
<evidence type="ECO:0000313" key="2">
    <source>
        <dbReference type="EMBL" id="EKO16888.1"/>
    </source>
</evidence>
<feature type="non-terminal residue" evidence="2">
    <location>
        <position position="1"/>
    </location>
</feature>
<evidence type="ECO:0000313" key="3">
    <source>
        <dbReference type="Proteomes" id="UP000006253"/>
    </source>
</evidence>
<organism evidence="2 3">
    <name type="scientific">Leptospira kirschneri str. H1</name>
    <dbReference type="NCBI Taxonomy" id="1049966"/>
    <lineage>
        <taxon>Bacteria</taxon>
        <taxon>Pseudomonadati</taxon>
        <taxon>Spirochaetota</taxon>
        <taxon>Spirochaetia</taxon>
        <taxon>Leptospirales</taxon>
        <taxon>Leptospiraceae</taxon>
        <taxon>Leptospira</taxon>
    </lineage>
</organism>
<evidence type="ECO:0000256" key="1">
    <source>
        <dbReference type="SAM" id="MobiDB-lite"/>
    </source>
</evidence>
<dbReference type="AlphaFoldDB" id="A0A0E2B6G5"/>
<feature type="compositionally biased region" description="Polar residues" evidence="1">
    <location>
        <begin position="40"/>
        <end position="55"/>
    </location>
</feature>
<reference evidence="2 3" key="1">
    <citation type="submission" date="2012-10" db="EMBL/GenBank/DDBJ databases">
        <authorList>
            <person name="Harkins D.M."/>
            <person name="Durkin A.S."/>
            <person name="Brinkac L.M."/>
            <person name="Selengut J.D."/>
            <person name="Sanka R."/>
            <person name="DePew J."/>
            <person name="Purushe J."/>
            <person name="Peacock S.J."/>
            <person name="Thaipadungpanit J."/>
            <person name="Wuthiekanun V.W."/>
            <person name="Day N.P."/>
            <person name="Vinetz J.M."/>
            <person name="Sutton G.G."/>
            <person name="Nelson W.C."/>
            <person name="Fouts D.E."/>
        </authorList>
    </citation>
    <scope>NUCLEOTIDE SEQUENCE [LARGE SCALE GENOMIC DNA]</scope>
    <source>
        <strain evidence="2 3">H1</strain>
    </source>
</reference>
<protein>
    <submittedName>
        <fullName evidence="2">Uncharacterized protein</fullName>
    </submittedName>
</protein>
<name>A0A0E2B6G5_9LEPT</name>
<accession>A0A0E2B6G5</accession>